<dbReference type="SMART" id="SM00268">
    <property type="entry name" value="ACTIN"/>
    <property type="match status" value="1"/>
</dbReference>
<reference evidence="3" key="2">
    <citation type="submission" date="2015-01" db="EMBL/GenBank/DDBJ databases">
        <title>Evolutionary Origins and Diversification of the Mycorrhizal Mutualists.</title>
        <authorList>
            <consortium name="DOE Joint Genome Institute"/>
            <consortium name="Mycorrhizal Genomics Consortium"/>
            <person name="Kohler A."/>
            <person name="Kuo A."/>
            <person name="Nagy L.G."/>
            <person name="Floudas D."/>
            <person name="Copeland A."/>
            <person name="Barry K.W."/>
            <person name="Cichocki N."/>
            <person name="Veneault-Fourrey C."/>
            <person name="LaButti K."/>
            <person name="Lindquist E.A."/>
            <person name="Lipzen A."/>
            <person name="Lundell T."/>
            <person name="Morin E."/>
            <person name="Murat C."/>
            <person name="Riley R."/>
            <person name="Ohm R."/>
            <person name="Sun H."/>
            <person name="Tunlid A."/>
            <person name="Henrissat B."/>
            <person name="Grigoriev I.V."/>
            <person name="Hibbett D.S."/>
            <person name="Martin F."/>
        </authorList>
    </citation>
    <scope>NUCLEOTIDE SEQUENCE [LARGE SCALE GENOMIC DNA]</scope>
    <source>
        <strain evidence="3">MAFF 305830</strain>
    </source>
</reference>
<dbReference type="CDD" id="cd13395">
    <property type="entry name" value="ASKHA_NBD_Arp4_ACTL6-like"/>
    <property type="match status" value="1"/>
</dbReference>
<dbReference type="PANTHER" id="PTHR11937">
    <property type="entry name" value="ACTIN"/>
    <property type="match status" value="1"/>
</dbReference>
<dbReference type="FunFam" id="3.30.420.40:FF:000050">
    <property type="entry name" value="Actin, alpha skeletal muscle"/>
    <property type="match status" value="1"/>
</dbReference>
<dbReference type="Gene3D" id="3.30.420.40">
    <property type="match status" value="4"/>
</dbReference>
<dbReference type="HOGENOM" id="CLU_027965_6_2_1"/>
<dbReference type="InterPro" id="IPR020902">
    <property type="entry name" value="Actin/actin-like_CS"/>
</dbReference>
<dbReference type="InterPro" id="IPR043129">
    <property type="entry name" value="ATPase_NBD"/>
</dbReference>
<protein>
    <recommendedName>
        <fullName evidence="4">Actin-related protein Arp4p</fullName>
    </recommendedName>
</protein>
<dbReference type="Gene3D" id="3.90.640.10">
    <property type="entry name" value="Actin, Chain A, domain 4"/>
    <property type="match status" value="1"/>
</dbReference>
<evidence type="ECO:0000313" key="3">
    <source>
        <dbReference type="Proteomes" id="UP000054097"/>
    </source>
</evidence>
<evidence type="ECO:0000313" key="2">
    <source>
        <dbReference type="EMBL" id="KIM27580.1"/>
    </source>
</evidence>
<dbReference type="OrthoDB" id="5132116at2759"/>
<reference evidence="2 3" key="1">
    <citation type="submission" date="2014-04" db="EMBL/GenBank/DDBJ databases">
        <authorList>
            <consortium name="DOE Joint Genome Institute"/>
            <person name="Kuo A."/>
            <person name="Zuccaro A."/>
            <person name="Kohler A."/>
            <person name="Nagy L.G."/>
            <person name="Floudas D."/>
            <person name="Copeland A."/>
            <person name="Barry K.W."/>
            <person name="Cichocki N."/>
            <person name="Veneault-Fourrey C."/>
            <person name="LaButti K."/>
            <person name="Lindquist E.A."/>
            <person name="Lipzen A."/>
            <person name="Lundell T."/>
            <person name="Morin E."/>
            <person name="Murat C."/>
            <person name="Sun H."/>
            <person name="Tunlid A."/>
            <person name="Henrissat B."/>
            <person name="Grigoriev I.V."/>
            <person name="Hibbett D.S."/>
            <person name="Martin F."/>
            <person name="Nordberg H.P."/>
            <person name="Cantor M.N."/>
            <person name="Hua S.X."/>
        </authorList>
    </citation>
    <scope>NUCLEOTIDE SEQUENCE [LARGE SCALE GENOMIC DNA]</scope>
    <source>
        <strain evidence="2 3">MAFF 305830</strain>
    </source>
</reference>
<evidence type="ECO:0008006" key="4">
    <source>
        <dbReference type="Google" id="ProtNLM"/>
    </source>
</evidence>
<dbReference type="EMBL" id="KN824298">
    <property type="protein sequence ID" value="KIM27580.1"/>
    <property type="molecule type" value="Genomic_DNA"/>
</dbReference>
<dbReference type="STRING" id="933852.A0A0C3ASQ5"/>
<gene>
    <name evidence="2" type="ORF">M408DRAFT_167130</name>
</gene>
<dbReference type="Proteomes" id="UP000054097">
    <property type="component" value="Unassembled WGS sequence"/>
</dbReference>
<organism evidence="2 3">
    <name type="scientific">Serendipita vermifera MAFF 305830</name>
    <dbReference type="NCBI Taxonomy" id="933852"/>
    <lineage>
        <taxon>Eukaryota</taxon>
        <taxon>Fungi</taxon>
        <taxon>Dikarya</taxon>
        <taxon>Basidiomycota</taxon>
        <taxon>Agaricomycotina</taxon>
        <taxon>Agaricomycetes</taxon>
        <taxon>Sebacinales</taxon>
        <taxon>Serendipitaceae</taxon>
        <taxon>Serendipita</taxon>
    </lineage>
</organism>
<proteinExistence type="inferred from homology"/>
<comment type="similarity">
    <text evidence="1">Belongs to the actin family.</text>
</comment>
<dbReference type="InterPro" id="IPR004000">
    <property type="entry name" value="Actin"/>
</dbReference>
<dbReference type="FunFam" id="3.30.420.40:FF:000058">
    <property type="entry name" value="Putative actin-related protein 5"/>
    <property type="match status" value="1"/>
</dbReference>
<accession>A0A0C3ASQ5</accession>
<dbReference type="PRINTS" id="PR00190">
    <property type="entry name" value="ACTIN"/>
</dbReference>
<name>A0A0C3ASQ5_SERVB</name>
<dbReference type="SUPFAM" id="SSF53067">
    <property type="entry name" value="Actin-like ATPase domain"/>
    <property type="match status" value="2"/>
</dbReference>
<keyword evidence="3" id="KW-1185">Reference proteome</keyword>
<evidence type="ECO:0000256" key="1">
    <source>
        <dbReference type="RuleBase" id="RU000487"/>
    </source>
</evidence>
<dbReference type="AlphaFoldDB" id="A0A0C3ASQ5"/>
<dbReference type="Pfam" id="PF00022">
    <property type="entry name" value="Actin"/>
    <property type="match status" value="1"/>
</dbReference>
<sequence length="418" mass="46010">MVVYGGDDVSALVLDIGAYSVRAGYAGDDAPKSVFATAYGYRDDSTEENGQTTTKRSVWVGDHGPALWKPRQEVGSPFREGILEDFTYIPNIIQHAFNETLRCEPADHPVLVTEPAWNTPANRERMAEILFEEFKVPAFYIANSGVLTSFASGKGTALVVDAGSHWTSVVPVVDGFVLRKGIQRSALSALKHLSATQVLQKRREPVQLISYQLIASKMPVPIDAPPQVVLREDRRSTTTDSWGVWSNSKEIEEWLTAVGGVYDVSYANQSNVPRPGKLYEFPTGFATTFHTERFLPGECFFSQQAFGNAPNLPPTLPALLHSSIASCEPDLKAQLLQNVVLTGGSSLLMGFAERLNNELNNMWPGKIKLTAAGTQIERQYSSWIGGSILASLGTFHQLWISRAEYQEHGKSLISQRCK</sequence>
<dbReference type="PROSITE" id="PS01132">
    <property type="entry name" value="ACTINS_ACT_LIKE"/>
    <property type="match status" value="1"/>
</dbReference>